<evidence type="ECO:0000256" key="14">
    <source>
        <dbReference type="ARBA" id="ARBA00023053"/>
    </source>
</evidence>
<feature type="transmembrane region" description="Helical" evidence="20">
    <location>
        <begin position="130"/>
        <end position="150"/>
    </location>
</feature>
<dbReference type="FunFam" id="1.20.1110.10:FF:000038">
    <property type="entry name" value="Sodium/potassium-transporting ATPase subunit alpha"/>
    <property type="match status" value="1"/>
</dbReference>
<dbReference type="InterPro" id="IPR004014">
    <property type="entry name" value="ATPase_P-typ_cation-transptr_N"/>
</dbReference>
<keyword evidence="8 20" id="KW-0812">Transmembrane</keyword>
<name>A0A6J2JNK0_BOMMA</name>
<proteinExistence type="inferred from homology"/>
<dbReference type="Pfam" id="PF00689">
    <property type="entry name" value="Cation_ATPase_C"/>
    <property type="match status" value="1"/>
</dbReference>
<keyword evidence="5 20" id="KW-0633">Potassium transport</keyword>
<organism evidence="22 23">
    <name type="scientific">Bombyx mandarina</name>
    <name type="common">Wild silk moth</name>
    <name type="synonym">Wild silkworm</name>
    <dbReference type="NCBI Taxonomy" id="7092"/>
    <lineage>
        <taxon>Eukaryota</taxon>
        <taxon>Metazoa</taxon>
        <taxon>Ecdysozoa</taxon>
        <taxon>Arthropoda</taxon>
        <taxon>Hexapoda</taxon>
        <taxon>Insecta</taxon>
        <taxon>Pterygota</taxon>
        <taxon>Neoptera</taxon>
        <taxon>Endopterygota</taxon>
        <taxon>Lepidoptera</taxon>
        <taxon>Glossata</taxon>
        <taxon>Ditrysia</taxon>
        <taxon>Bombycoidea</taxon>
        <taxon>Bombycidae</taxon>
        <taxon>Bombycinae</taxon>
        <taxon>Bombyx</taxon>
    </lineage>
</organism>
<dbReference type="GO" id="GO:0016887">
    <property type="term" value="F:ATP hydrolysis activity"/>
    <property type="evidence" value="ECO:0007669"/>
    <property type="project" value="InterPro"/>
</dbReference>
<dbReference type="GO" id="GO:0005391">
    <property type="term" value="F:P-type sodium:potassium-exchanging transporter activity"/>
    <property type="evidence" value="ECO:0007669"/>
    <property type="project" value="TreeGrafter"/>
</dbReference>
<dbReference type="GO" id="GO:0005524">
    <property type="term" value="F:ATP binding"/>
    <property type="evidence" value="ECO:0007669"/>
    <property type="project" value="UniProtKB-KW"/>
</dbReference>
<keyword evidence="16 20" id="KW-0472">Membrane</keyword>
<dbReference type="NCBIfam" id="TIGR01106">
    <property type="entry name" value="ATPase-IIC_X-K"/>
    <property type="match status" value="1"/>
</dbReference>
<evidence type="ECO:0000256" key="16">
    <source>
        <dbReference type="ARBA" id="ARBA00023136"/>
    </source>
</evidence>
<feature type="transmembrane region" description="Helical" evidence="20">
    <location>
        <begin position="880"/>
        <end position="901"/>
    </location>
</feature>
<feature type="transmembrane region" description="Helical" evidence="20">
    <location>
        <begin position="913"/>
        <end position="933"/>
    </location>
</feature>
<dbReference type="Gene3D" id="1.20.1110.10">
    <property type="entry name" value="Calcium-transporting ATPase, transmembrane domain"/>
    <property type="match status" value="1"/>
</dbReference>
<dbReference type="Proteomes" id="UP000504629">
    <property type="component" value="Unplaced"/>
</dbReference>
<evidence type="ECO:0000256" key="7">
    <source>
        <dbReference type="ARBA" id="ARBA00022607"/>
    </source>
</evidence>
<dbReference type="SFLD" id="SFLDS00003">
    <property type="entry name" value="Haloacid_Dehalogenase"/>
    <property type="match status" value="1"/>
</dbReference>
<evidence type="ECO:0000256" key="17">
    <source>
        <dbReference type="ARBA" id="ARBA00023201"/>
    </source>
</evidence>
<comment type="subcellular location">
    <subcellularLocation>
        <location evidence="1 20">Cell membrane</location>
        <topology evidence="1 20">Multi-pass membrane protein</topology>
    </subcellularLocation>
</comment>
<dbReference type="InterPro" id="IPR036412">
    <property type="entry name" value="HAD-like_sf"/>
</dbReference>
<dbReference type="SUPFAM" id="SSF81660">
    <property type="entry name" value="Metal cation-transporting ATPase, ATP-binding domain N"/>
    <property type="match status" value="1"/>
</dbReference>
<dbReference type="FunFam" id="3.40.50.1000:FF:000083">
    <property type="entry name" value="Sodium/potassium-transporting ATPase subunit alpha"/>
    <property type="match status" value="1"/>
</dbReference>
<evidence type="ECO:0000256" key="20">
    <source>
        <dbReference type="RuleBase" id="RU362084"/>
    </source>
</evidence>
<evidence type="ECO:0000313" key="22">
    <source>
        <dbReference type="Proteomes" id="UP000504629"/>
    </source>
</evidence>
<dbReference type="GO" id="GO:1990573">
    <property type="term" value="P:potassium ion import across plasma membrane"/>
    <property type="evidence" value="ECO:0007669"/>
    <property type="project" value="TreeGrafter"/>
</dbReference>
<keyword evidence="17" id="KW-0739">Sodium transport</keyword>
<dbReference type="InterPro" id="IPR008250">
    <property type="entry name" value="ATPase_P-typ_transduc_dom_A_sf"/>
</dbReference>
<dbReference type="InterPro" id="IPR023299">
    <property type="entry name" value="ATPase_P-typ_cyto_dom_N"/>
</dbReference>
<evidence type="ECO:0000256" key="10">
    <source>
        <dbReference type="ARBA" id="ARBA00022840"/>
    </source>
</evidence>
<comment type="subunit">
    <text evidence="19">The sodium/potassium-transporting ATPase is composed of a catalytic alpha subunit, an auxiliary non-catalytic beta subunit and an additional regulatory subunit.</text>
</comment>
<evidence type="ECO:0000256" key="9">
    <source>
        <dbReference type="ARBA" id="ARBA00022741"/>
    </source>
</evidence>
<dbReference type="PRINTS" id="PR00121">
    <property type="entry name" value="NAKATPASE"/>
</dbReference>
<keyword evidence="20" id="KW-0479">Metal-binding</keyword>
<sequence length="984" mass="109492">MTSRSSSIASITDLFRPEKNKRLRSKDLSSTRLNVLKKEIKTDTHLVPLDTLFDQLGTDPVKGLTRYKAQELLEYYGYNTLTPATQYGWTLVLFKSMCTGFSILIWIGALLCLIAYLIEMTNKINPSYDNLYLGCVLIAVDVICGLFSFYQNYKSSKIMKTFNSMIPVYANCVRDGVMDSETPVRNLVRGDIVEVKAGDIVPADIRIIESKGFKVDNSSLTGESIAVLRANVEGTSNILESPNVAFFSTQCVEGWALGVVLCCGDLTALGRVAGLAARLKPALSPLARELKSFMRCMSLWALCLGFFLAIASLIIGYPFMQTIIFVIGIIVANIPEGLQPTVTASLTLTAQLMVKKQCLVKNLDAIEALGACTTICSDKTGTLTQNKMCVHHIWMWNQTYNVSKIDSEKNNKVFQSLTICGALCSTASIQSDGNISGDASEKAILNFLMEHDNPMTIRDNFPKVAEIPFNSANKYQASVCLNKYDSKFVVLMKGAPEYIANRCATIALKTGNTSLTTEMMKVVELATEKLANSGERVLAFADLTLNTKEFPIDFEFDIDNINFPLDKLRFLGLLGLMDPPRQEVGNAIRRVREAGVRVMMVTGDHPATARAIAHEVGIATSENCYIITGTELRDMSSDVLNWTLEKYYEIVFARTSPTQKLQIVEACQSRGDVVAVTGDGVNDAPALRKADIGISMGLTGSQVSKQTADIVLMDDNFATIVTGIEEGRKIFDNLKKSVCYILISNAPEILPVLMFILFSIPLPLGVMTIICVDLGTDMWPAVSLAYESAESDVMDRVPRKSERLVSARMLRQAYGHLGLMEFAAGMYAYFIVMAEHGFYPAALIGIRKKWDNVAINDLEDSLGQEWTYAERKELERAAQAAYFVAIVVTQMTNGIICKTRFNSFFQVGMKNRILNMGLVFELILACLLCYIPGLSNFFQTYPIRVRWWFLAIPFAVLMFVFDEFRKYCIRNVMYNGWFNNLSYY</sequence>
<keyword evidence="14" id="KW-0915">Sodium</keyword>
<feature type="domain" description="Cation-transporting P-type ATPase N-terminal" evidence="21">
    <location>
        <begin position="43"/>
        <end position="117"/>
    </location>
</feature>
<evidence type="ECO:0000256" key="13">
    <source>
        <dbReference type="ARBA" id="ARBA00022989"/>
    </source>
</evidence>
<dbReference type="InterPro" id="IPR023298">
    <property type="entry name" value="ATPase_P-typ_TM_dom_sf"/>
</dbReference>
<feature type="transmembrane region" description="Helical" evidence="20">
    <location>
        <begin position="98"/>
        <end position="118"/>
    </location>
</feature>
<protein>
    <recommendedName>
        <fullName evidence="20">Sodium/potassium-transporting ATPase subunit alpha</fullName>
    </recommendedName>
</protein>
<dbReference type="SUPFAM" id="SSF81665">
    <property type="entry name" value="Calcium ATPase, transmembrane domain M"/>
    <property type="match status" value="1"/>
</dbReference>
<dbReference type="GO" id="GO:0005886">
    <property type="term" value="C:plasma membrane"/>
    <property type="evidence" value="ECO:0007669"/>
    <property type="project" value="UniProtKB-SubCell"/>
</dbReference>
<keyword evidence="13 20" id="KW-1133">Transmembrane helix</keyword>
<dbReference type="SUPFAM" id="SSF81653">
    <property type="entry name" value="Calcium ATPase, transduction domain A"/>
    <property type="match status" value="1"/>
</dbReference>
<dbReference type="GO" id="GO:0030007">
    <property type="term" value="P:intracellular potassium ion homeostasis"/>
    <property type="evidence" value="ECO:0007669"/>
    <property type="project" value="TreeGrafter"/>
</dbReference>
<dbReference type="GO" id="GO:0046872">
    <property type="term" value="F:metal ion binding"/>
    <property type="evidence" value="ECO:0007669"/>
    <property type="project" value="UniProtKB-KW"/>
</dbReference>
<keyword evidence="9 20" id="KW-0547">Nucleotide-binding</keyword>
<dbReference type="GO" id="GO:0036376">
    <property type="term" value="P:sodium ion export across plasma membrane"/>
    <property type="evidence" value="ECO:0007669"/>
    <property type="project" value="TreeGrafter"/>
</dbReference>
<keyword evidence="10 20" id="KW-0067">ATP-binding</keyword>
<dbReference type="InterPro" id="IPR050510">
    <property type="entry name" value="Cation_transp_ATPase_P-type"/>
</dbReference>
<dbReference type="KEGG" id="bman:114243712"/>
<feature type="transmembrane region" description="Helical" evidence="20">
    <location>
        <begin position="945"/>
        <end position="961"/>
    </location>
</feature>
<evidence type="ECO:0000256" key="12">
    <source>
        <dbReference type="ARBA" id="ARBA00022967"/>
    </source>
</evidence>
<dbReference type="Gene3D" id="3.40.50.1000">
    <property type="entry name" value="HAD superfamily/HAD-like"/>
    <property type="match status" value="1"/>
</dbReference>
<feature type="transmembrane region" description="Helical" evidence="20">
    <location>
        <begin position="299"/>
        <end position="320"/>
    </location>
</feature>
<dbReference type="SMART" id="SM00831">
    <property type="entry name" value="Cation_ATPase_N"/>
    <property type="match status" value="1"/>
</dbReference>
<dbReference type="PRINTS" id="PR00119">
    <property type="entry name" value="CATATPASE"/>
</dbReference>
<dbReference type="NCBIfam" id="TIGR01494">
    <property type="entry name" value="ATPase_P-type"/>
    <property type="match status" value="2"/>
</dbReference>
<comment type="similarity">
    <text evidence="2 20">Belongs to the cation transport ATPase (P-type) (TC 3.A.3) family. Type IIC subfamily.</text>
</comment>
<dbReference type="Gene3D" id="2.70.150.10">
    <property type="entry name" value="Calcium-transporting ATPase, cytoplasmic transduction domain A"/>
    <property type="match status" value="1"/>
</dbReference>
<keyword evidence="22" id="KW-1185">Reference proteome</keyword>
<evidence type="ECO:0000256" key="2">
    <source>
        <dbReference type="ARBA" id="ARBA00006934"/>
    </source>
</evidence>
<dbReference type="GeneID" id="114243712"/>
<keyword evidence="11 20" id="KW-0630">Potassium</keyword>
<evidence type="ECO:0000256" key="5">
    <source>
        <dbReference type="ARBA" id="ARBA00022538"/>
    </source>
</evidence>
<dbReference type="Pfam" id="PF00122">
    <property type="entry name" value="E1-E2_ATPase"/>
    <property type="match status" value="1"/>
</dbReference>
<dbReference type="Pfam" id="PF00690">
    <property type="entry name" value="Cation_ATPase_N"/>
    <property type="match status" value="1"/>
</dbReference>
<dbReference type="RefSeq" id="XP_028031105.1">
    <property type="nucleotide sequence ID" value="XM_028175304.1"/>
</dbReference>
<evidence type="ECO:0000259" key="21">
    <source>
        <dbReference type="SMART" id="SM00831"/>
    </source>
</evidence>
<dbReference type="GO" id="GO:0006883">
    <property type="term" value="P:intracellular sodium ion homeostasis"/>
    <property type="evidence" value="ECO:0007669"/>
    <property type="project" value="TreeGrafter"/>
</dbReference>
<keyword evidence="6" id="KW-0597">Phosphoprotein</keyword>
<comment type="function">
    <text evidence="18">This is the catalytic component of the active enzyme, which catalyzes the hydrolysis of ATP coupled with the exchange of sodium and potassium ions across the plasma membrane. This action creates the electrochemical gradient of sodium and potassium ions, providing the energy for active transport of various nutrients.</text>
</comment>
<keyword evidence="7" id="KW-0740">Sodium/potassium transport</keyword>
<dbReference type="PANTHER" id="PTHR43294">
    <property type="entry name" value="SODIUM/POTASSIUM-TRANSPORTING ATPASE SUBUNIT ALPHA"/>
    <property type="match status" value="1"/>
</dbReference>
<dbReference type="SFLD" id="SFLDG00002">
    <property type="entry name" value="C1.7:_P-type_atpase_like"/>
    <property type="match status" value="1"/>
</dbReference>
<keyword evidence="15 20" id="KW-0406">Ion transport</keyword>
<gene>
    <name evidence="23" type="primary">LOC114243712</name>
</gene>
<dbReference type="OrthoDB" id="3352408at2759"/>
<evidence type="ECO:0000256" key="3">
    <source>
        <dbReference type="ARBA" id="ARBA00022448"/>
    </source>
</evidence>
<feature type="transmembrane region" description="Helical" evidence="20">
    <location>
        <begin position="813"/>
        <end position="832"/>
    </location>
</feature>
<evidence type="ECO:0000256" key="11">
    <source>
        <dbReference type="ARBA" id="ARBA00022958"/>
    </source>
</evidence>
<dbReference type="InterPro" id="IPR006068">
    <property type="entry name" value="ATPase_P-typ_cation-transptr_C"/>
</dbReference>
<evidence type="ECO:0000313" key="23">
    <source>
        <dbReference type="RefSeq" id="XP_028031105.1"/>
    </source>
</evidence>
<dbReference type="SUPFAM" id="SSF56784">
    <property type="entry name" value="HAD-like"/>
    <property type="match status" value="1"/>
</dbReference>
<keyword evidence="12" id="KW-1278">Translocase</keyword>
<dbReference type="AlphaFoldDB" id="A0A6J2JNK0"/>
<dbReference type="InterPro" id="IPR023214">
    <property type="entry name" value="HAD_sf"/>
</dbReference>
<dbReference type="InterPro" id="IPR005775">
    <property type="entry name" value="P-type_ATPase_IIC"/>
</dbReference>
<dbReference type="PROSITE" id="PS00154">
    <property type="entry name" value="ATPASE_E1_E2"/>
    <property type="match status" value="1"/>
</dbReference>
<evidence type="ECO:0000256" key="1">
    <source>
        <dbReference type="ARBA" id="ARBA00004651"/>
    </source>
</evidence>
<dbReference type="InterPro" id="IPR059000">
    <property type="entry name" value="ATPase_P-type_domA"/>
</dbReference>
<dbReference type="InterPro" id="IPR001757">
    <property type="entry name" value="P_typ_ATPase"/>
</dbReference>
<evidence type="ECO:0000256" key="6">
    <source>
        <dbReference type="ARBA" id="ARBA00022553"/>
    </source>
</evidence>
<dbReference type="InterPro" id="IPR018303">
    <property type="entry name" value="ATPase_P-typ_P_site"/>
</dbReference>
<accession>A0A6J2JNK0</accession>
<keyword evidence="3 20" id="KW-0813">Transport</keyword>
<dbReference type="InterPro" id="IPR044492">
    <property type="entry name" value="P_typ_ATPase_HD_dom"/>
</dbReference>
<dbReference type="SFLD" id="SFLDF00027">
    <property type="entry name" value="p-type_atpase"/>
    <property type="match status" value="1"/>
</dbReference>
<evidence type="ECO:0000256" key="18">
    <source>
        <dbReference type="ARBA" id="ARBA00037422"/>
    </source>
</evidence>
<dbReference type="PANTHER" id="PTHR43294:SF13">
    <property type="entry name" value="SODIUM_POTASSIUM-TRANSPORTING ATPASE SUBUNIT ALPHA"/>
    <property type="match status" value="1"/>
</dbReference>
<evidence type="ECO:0000256" key="8">
    <source>
        <dbReference type="ARBA" id="ARBA00022692"/>
    </source>
</evidence>
<dbReference type="Gene3D" id="3.40.1110.10">
    <property type="entry name" value="Calcium-transporting ATPase, cytoplasmic domain N"/>
    <property type="match status" value="1"/>
</dbReference>
<reference evidence="23" key="1">
    <citation type="submission" date="2025-08" db="UniProtKB">
        <authorList>
            <consortium name="RefSeq"/>
        </authorList>
    </citation>
    <scope>IDENTIFICATION</scope>
    <source>
        <tissue evidence="23">Silk gland</tissue>
    </source>
</reference>
<keyword evidence="4" id="KW-1003">Cell membrane</keyword>
<dbReference type="Pfam" id="PF13246">
    <property type="entry name" value="Cation_ATPase"/>
    <property type="match status" value="1"/>
</dbReference>
<feature type="transmembrane region" description="Helical" evidence="20">
    <location>
        <begin position="749"/>
        <end position="772"/>
    </location>
</feature>
<evidence type="ECO:0000256" key="4">
    <source>
        <dbReference type="ARBA" id="ARBA00022475"/>
    </source>
</evidence>
<evidence type="ECO:0000256" key="19">
    <source>
        <dbReference type="ARBA" id="ARBA00038795"/>
    </source>
</evidence>
<dbReference type="GO" id="GO:1902600">
    <property type="term" value="P:proton transmembrane transport"/>
    <property type="evidence" value="ECO:0007669"/>
    <property type="project" value="TreeGrafter"/>
</dbReference>
<evidence type="ECO:0000256" key="15">
    <source>
        <dbReference type="ARBA" id="ARBA00023065"/>
    </source>
</evidence>